<dbReference type="RefSeq" id="WP_102646117.1">
    <property type="nucleotide sequence ID" value="NZ_PNYA01000012.1"/>
</dbReference>
<proteinExistence type="predicted"/>
<reference evidence="1 2" key="1">
    <citation type="submission" date="2018-01" db="EMBL/GenBank/DDBJ databases">
        <title>Whole genome analyses suggest that Burkholderia sensu lato contains two further novel genera in the rhizoxinica-symbiotica group Mycetohabitans gen. nov., and Trinickia gen. nov.: implications for the evolution of diazotrophy and nodulation in the Burkholderiaceae.</title>
        <authorList>
            <person name="Estrada-de los Santos P."/>
            <person name="Palmer M."/>
            <person name="Chavez-Ramirez B."/>
            <person name="Beukes C."/>
            <person name="Steenkamp E.T."/>
            <person name="Hirsch A.M."/>
            <person name="Manyaka P."/>
            <person name="Maluk M."/>
            <person name="Lafos M."/>
            <person name="Crook M."/>
            <person name="Gross E."/>
            <person name="Simon M.F."/>
            <person name="Bueno dos Reis Junior F."/>
            <person name="Poole P.S."/>
            <person name="Venter S.N."/>
            <person name="James E.K."/>
        </authorList>
    </citation>
    <scope>NUCLEOTIDE SEQUENCE [LARGE SCALE GENOMIC DNA]</scope>
    <source>
        <strain evidence="1 2">GIMN1.004</strain>
    </source>
</reference>
<comment type="caution">
    <text evidence="1">The sequence shown here is derived from an EMBL/GenBank/DDBJ whole genome shotgun (WGS) entry which is preliminary data.</text>
</comment>
<accession>A0A2N7VPD1</accession>
<sequence length="115" mass="12828">MADTVNFTGSVDRDLLKRAKILAAKSDTSINALFNAELRYLVETFEAAEAGGNQNFRTLLDFSLGRIDDRLAMKTLNIDSDEDLFLLMAQAHLPMPRLPESSTRHMVDDLNALRG</sequence>
<protein>
    <submittedName>
        <fullName evidence="1">Uncharacterized protein</fullName>
    </submittedName>
</protein>
<dbReference type="OrthoDB" id="9006920at2"/>
<dbReference type="AlphaFoldDB" id="A0A2N7VPD1"/>
<gene>
    <name evidence="1" type="ORF">C0Z18_14485</name>
</gene>
<keyword evidence="2" id="KW-1185">Reference proteome</keyword>
<dbReference type="Proteomes" id="UP000235616">
    <property type="component" value="Unassembled WGS sequence"/>
</dbReference>
<evidence type="ECO:0000313" key="1">
    <source>
        <dbReference type="EMBL" id="PMS19034.1"/>
    </source>
</evidence>
<organism evidence="1 2">
    <name type="scientific">Trinickia dabaoshanensis</name>
    <dbReference type="NCBI Taxonomy" id="564714"/>
    <lineage>
        <taxon>Bacteria</taxon>
        <taxon>Pseudomonadati</taxon>
        <taxon>Pseudomonadota</taxon>
        <taxon>Betaproteobacteria</taxon>
        <taxon>Burkholderiales</taxon>
        <taxon>Burkholderiaceae</taxon>
        <taxon>Trinickia</taxon>
    </lineage>
</organism>
<name>A0A2N7VPD1_9BURK</name>
<dbReference type="EMBL" id="PNYA01000012">
    <property type="protein sequence ID" value="PMS19034.1"/>
    <property type="molecule type" value="Genomic_DNA"/>
</dbReference>
<evidence type="ECO:0000313" key="2">
    <source>
        <dbReference type="Proteomes" id="UP000235616"/>
    </source>
</evidence>